<dbReference type="EMBL" id="AP024545">
    <property type="protein sequence ID" value="BCT92640.1"/>
    <property type="molecule type" value="Genomic_DNA"/>
</dbReference>
<dbReference type="InterPro" id="IPR009367">
    <property type="entry name" value="Elm1-like"/>
</dbReference>
<keyword evidence="2" id="KW-1185">Reference proteome</keyword>
<dbReference type="PANTHER" id="PTHR33986">
    <property type="entry name" value="OS02G0535700 PROTEIN"/>
    <property type="match status" value="1"/>
</dbReference>
<protein>
    <submittedName>
        <fullName evidence="1">Nucleoside-diphosphate sugar epimerase</fullName>
    </submittedName>
</protein>
<evidence type="ECO:0000313" key="2">
    <source>
        <dbReference type="Proteomes" id="UP000681317"/>
    </source>
</evidence>
<sequence length="327" mass="35471">MERPATETCLLITDNRAGNVRQARALAAAMGFDDAPHLALVPHRPWRWIAPRMAPGSAMAYGRDFAHALASPPALAIGCGRQAALATRQLRARGSRVVQILDPRMPTTHWDVVVAPEHDALQGDNIVTLVGSLNPVDDAWLADAHAAFSILSPLAQPRVALLVGGESDYVPGYDGPVLARDLHRLADVIRRDGGTLLATTSRRTPPAWCDALRAQSRDIPGLRWFAPAHASLDDSENPYAGLLAWADRIVCTADSVNMLSEACATRVPVYVLGGERVRGRLQQFHAALQARGRVRTLAEYDLPDDAIEPLRETGRVAAEVLARLQLR</sequence>
<dbReference type="Pfam" id="PF06258">
    <property type="entry name" value="Mito_fiss_Elm1"/>
    <property type="match status" value="1"/>
</dbReference>
<proteinExistence type="predicted"/>
<accession>A0ABM7Q5N2</accession>
<evidence type="ECO:0000313" key="1">
    <source>
        <dbReference type="EMBL" id="BCT92640.1"/>
    </source>
</evidence>
<dbReference type="RefSeq" id="WP_213433459.1">
    <property type="nucleotide sequence ID" value="NZ_AP024545.1"/>
</dbReference>
<organism evidence="1 2">
    <name type="scientific">Noviluteimonas caseinilytica</name>
    <dbReference type="NCBI Taxonomy" id="2675101"/>
    <lineage>
        <taxon>Bacteria</taxon>
        <taxon>Pseudomonadati</taxon>
        <taxon>Pseudomonadota</taxon>
        <taxon>Gammaproteobacteria</taxon>
        <taxon>Lysobacterales</taxon>
        <taxon>Lysobacteraceae</taxon>
        <taxon>Noviluteimonas</taxon>
    </lineage>
</organism>
<dbReference type="Proteomes" id="UP000681317">
    <property type="component" value="Chromosome"/>
</dbReference>
<gene>
    <name evidence="1" type="ORF">LYSCAS_16640</name>
</gene>
<dbReference type="PANTHER" id="PTHR33986:SF15">
    <property type="entry name" value="MITOCHONDRIAL FISSION PROTEIN ELM1"/>
    <property type="match status" value="1"/>
</dbReference>
<name>A0ABM7Q5N2_9GAMM</name>
<reference evidence="1 2" key="1">
    <citation type="submission" date="2021-03" db="EMBL/GenBank/DDBJ databases">
        <title>Complete Genome Sequences of Two Lysobacter Strains Isolated from Sea Water (Lysobacter caseinilyticus) and Soil (Lysobacter helvus) in South Korea.</title>
        <authorList>
            <person name="Watanabe Y."/>
            <person name="Arakawa K."/>
        </authorList>
    </citation>
    <scope>NUCLEOTIDE SEQUENCE [LARGE SCALE GENOMIC DNA]</scope>
    <source>
        <strain evidence="1 2">KVB24</strain>
    </source>
</reference>